<evidence type="ECO:0000313" key="2">
    <source>
        <dbReference type="Proteomes" id="UP000194816"/>
    </source>
</evidence>
<dbReference type="EMBL" id="MOOK01000134">
    <property type="protein sequence ID" value="OUB49944.1"/>
    <property type="molecule type" value="Genomic_DNA"/>
</dbReference>
<accession>A0A9X6QQE5</accession>
<name>A0A9X6QQE5_BACUH</name>
<proteinExistence type="predicted"/>
<sequence>MNTFEKQLEEKKRQQKMERIFNRAVNGEAYFHSPSYKWKSIVLQHFNKIQRKEMSIEQLVSLLEKEGIRFAQSKSLIRYPVIDCLKHIAKISGANIEL</sequence>
<gene>
    <name evidence="1" type="ORF">BK716_15895</name>
</gene>
<dbReference type="Proteomes" id="UP000194816">
    <property type="component" value="Unassembled WGS sequence"/>
</dbReference>
<evidence type="ECO:0000313" key="1">
    <source>
        <dbReference type="EMBL" id="OUB49944.1"/>
    </source>
</evidence>
<dbReference type="RefSeq" id="WP_088114895.1">
    <property type="nucleotide sequence ID" value="NZ_MOOK01000134.1"/>
</dbReference>
<reference evidence="1 2" key="1">
    <citation type="submission" date="2016-10" db="EMBL/GenBank/DDBJ databases">
        <title>Comparative genomics of Bacillus thuringiensis reveals a path to pathogens against multiple invertebrate hosts.</title>
        <authorList>
            <person name="Zheng J."/>
            <person name="Gao Q."/>
            <person name="Liu H."/>
            <person name="Peng D."/>
            <person name="Ruan L."/>
            <person name="Sun M."/>
        </authorList>
    </citation>
    <scope>NUCLEOTIDE SEQUENCE [LARGE SCALE GENOMIC DNA]</scope>
    <source>
        <strain evidence="1">BGSC 4AU1</strain>
    </source>
</reference>
<dbReference type="AlphaFoldDB" id="A0A9X6QQE5"/>
<organism evidence="1 2">
    <name type="scientific">Bacillus thuringiensis subsp. higo</name>
    <dbReference type="NCBI Taxonomy" id="132266"/>
    <lineage>
        <taxon>Bacteria</taxon>
        <taxon>Bacillati</taxon>
        <taxon>Bacillota</taxon>
        <taxon>Bacilli</taxon>
        <taxon>Bacillales</taxon>
        <taxon>Bacillaceae</taxon>
        <taxon>Bacillus</taxon>
        <taxon>Bacillus cereus group</taxon>
    </lineage>
</organism>
<protein>
    <submittedName>
        <fullName evidence="1">Uncharacterized protein</fullName>
    </submittedName>
</protein>
<comment type="caution">
    <text evidence="1">The sequence shown here is derived from an EMBL/GenBank/DDBJ whole genome shotgun (WGS) entry which is preliminary data.</text>
</comment>